<evidence type="ECO:0000256" key="1">
    <source>
        <dbReference type="ARBA" id="ARBA00008226"/>
    </source>
</evidence>
<evidence type="ECO:0000256" key="7">
    <source>
        <dbReference type="ARBA" id="ARBA00022833"/>
    </source>
</evidence>
<dbReference type="Proteomes" id="UP000177061">
    <property type="component" value="Unassembled WGS sequence"/>
</dbReference>
<name>A0A1G2FJF5_9BACT</name>
<dbReference type="GO" id="GO:0004829">
    <property type="term" value="F:threonine-tRNA ligase activity"/>
    <property type="evidence" value="ECO:0007669"/>
    <property type="project" value="UniProtKB-UniRule"/>
</dbReference>
<keyword evidence="9 13" id="KW-0694">RNA-binding</keyword>
<dbReference type="EC" id="6.1.1.3" evidence="13"/>
<dbReference type="GO" id="GO:0006435">
    <property type="term" value="P:threonyl-tRNA aminoacylation"/>
    <property type="evidence" value="ECO:0007669"/>
    <property type="project" value="UniProtKB-UniRule"/>
</dbReference>
<dbReference type="NCBIfam" id="TIGR00418">
    <property type="entry name" value="thrS"/>
    <property type="match status" value="1"/>
</dbReference>
<feature type="binding site" evidence="13">
    <location>
        <position position="298"/>
    </location>
    <ligand>
        <name>Zn(2+)</name>
        <dbReference type="ChEBI" id="CHEBI:29105"/>
        <note>catalytic</note>
    </ligand>
</feature>
<evidence type="ECO:0000256" key="3">
    <source>
        <dbReference type="ARBA" id="ARBA00022555"/>
    </source>
</evidence>
<dbReference type="InterPro" id="IPR047246">
    <property type="entry name" value="ThrRS_anticodon"/>
</dbReference>
<dbReference type="CDD" id="cd00860">
    <property type="entry name" value="ThrRS_anticodon"/>
    <property type="match status" value="1"/>
</dbReference>
<dbReference type="PANTHER" id="PTHR11451:SF44">
    <property type="entry name" value="THREONINE--TRNA LIGASE, CHLOROPLASTIC_MITOCHONDRIAL 2"/>
    <property type="match status" value="1"/>
</dbReference>
<dbReference type="Gene3D" id="3.40.50.800">
    <property type="entry name" value="Anticodon-binding domain"/>
    <property type="match status" value="1"/>
</dbReference>
<keyword evidence="3 13" id="KW-0820">tRNA-binding</keyword>
<dbReference type="InterPro" id="IPR018163">
    <property type="entry name" value="Thr/Ala-tRNA-synth_IIc_edit"/>
</dbReference>
<comment type="caution">
    <text evidence="13">Lacks conserved residue(s) required for the propagation of feature annotation.</text>
</comment>
<dbReference type="GO" id="GO:0005737">
    <property type="term" value="C:cytoplasm"/>
    <property type="evidence" value="ECO:0007669"/>
    <property type="project" value="UniProtKB-SubCell"/>
</dbReference>
<evidence type="ECO:0000313" key="15">
    <source>
        <dbReference type="EMBL" id="OGZ37661.1"/>
    </source>
</evidence>
<dbReference type="HAMAP" id="MF_00184">
    <property type="entry name" value="Thr_tRNA_synth"/>
    <property type="match status" value="1"/>
</dbReference>
<dbReference type="InterPro" id="IPR002320">
    <property type="entry name" value="Thr-tRNA-ligase_IIa"/>
</dbReference>
<keyword evidence="2 13" id="KW-0963">Cytoplasm</keyword>
<dbReference type="Gene3D" id="3.30.980.10">
    <property type="entry name" value="Threonyl-trna Synthetase, Chain A, domain 2"/>
    <property type="match status" value="1"/>
</dbReference>
<dbReference type="PRINTS" id="PR01047">
    <property type="entry name" value="TRNASYNTHTHR"/>
</dbReference>
<dbReference type="GO" id="GO:0046872">
    <property type="term" value="F:metal ion binding"/>
    <property type="evidence" value="ECO:0007669"/>
    <property type="project" value="UniProtKB-KW"/>
</dbReference>
<comment type="caution">
    <text evidence="15">The sequence shown here is derived from an EMBL/GenBank/DDBJ whole genome shotgun (WGS) entry which is preliminary data.</text>
</comment>
<dbReference type="AlphaFoldDB" id="A0A1G2FJF5"/>
<comment type="subunit">
    <text evidence="13">Homodimer.</text>
</comment>
<dbReference type="InterPro" id="IPR004154">
    <property type="entry name" value="Anticodon-bd"/>
</dbReference>
<dbReference type="Pfam" id="PF03129">
    <property type="entry name" value="HGTP_anticodon"/>
    <property type="match status" value="1"/>
</dbReference>
<evidence type="ECO:0000256" key="12">
    <source>
        <dbReference type="ARBA" id="ARBA00049515"/>
    </source>
</evidence>
<dbReference type="SMART" id="SM00863">
    <property type="entry name" value="tRNA_SAD"/>
    <property type="match status" value="1"/>
</dbReference>
<feature type="domain" description="Aminoacyl-transfer RNA synthetases class-II family profile" evidence="14">
    <location>
        <begin position="205"/>
        <end position="498"/>
    </location>
</feature>
<comment type="similarity">
    <text evidence="1 13">Belongs to the class-II aminoacyl-tRNA synthetase family.</text>
</comment>
<comment type="catalytic activity">
    <reaction evidence="12 13">
        <text>tRNA(Thr) + L-threonine + ATP = L-threonyl-tRNA(Thr) + AMP + diphosphate + H(+)</text>
        <dbReference type="Rhea" id="RHEA:24624"/>
        <dbReference type="Rhea" id="RHEA-COMP:9670"/>
        <dbReference type="Rhea" id="RHEA-COMP:9704"/>
        <dbReference type="ChEBI" id="CHEBI:15378"/>
        <dbReference type="ChEBI" id="CHEBI:30616"/>
        <dbReference type="ChEBI" id="CHEBI:33019"/>
        <dbReference type="ChEBI" id="CHEBI:57926"/>
        <dbReference type="ChEBI" id="CHEBI:78442"/>
        <dbReference type="ChEBI" id="CHEBI:78534"/>
        <dbReference type="ChEBI" id="CHEBI:456215"/>
        <dbReference type="EC" id="6.1.1.3"/>
    </reaction>
</comment>
<dbReference type="InterPro" id="IPR012947">
    <property type="entry name" value="tRNA_SAD"/>
</dbReference>
<keyword evidence="7 13" id="KW-0862">Zinc</keyword>
<dbReference type="CDD" id="cd00771">
    <property type="entry name" value="ThrRS_core"/>
    <property type="match status" value="1"/>
</dbReference>
<keyword evidence="8 13" id="KW-0067">ATP-binding</keyword>
<dbReference type="Pfam" id="PF00587">
    <property type="entry name" value="tRNA-synt_2b"/>
    <property type="match status" value="1"/>
</dbReference>
<dbReference type="STRING" id="1801997.A3J64_02855"/>
<evidence type="ECO:0000256" key="5">
    <source>
        <dbReference type="ARBA" id="ARBA00022723"/>
    </source>
</evidence>
<feature type="binding site" evidence="13">
    <location>
        <position position="475"/>
    </location>
    <ligand>
        <name>Zn(2+)</name>
        <dbReference type="ChEBI" id="CHEBI:29105"/>
        <note>catalytic</note>
    </ligand>
</feature>
<evidence type="ECO:0000256" key="9">
    <source>
        <dbReference type="ARBA" id="ARBA00022884"/>
    </source>
</evidence>
<dbReference type="SUPFAM" id="SSF52954">
    <property type="entry name" value="Class II aaRS ABD-related"/>
    <property type="match status" value="1"/>
</dbReference>
<keyword evidence="4 13" id="KW-0436">Ligase</keyword>
<dbReference type="FunFam" id="3.30.980.10:FF:000005">
    <property type="entry name" value="Threonyl-tRNA synthetase, mitochondrial"/>
    <property type="match status" value="1"/>
</dbReference>
<dbReference type="InterPro" id="IPR006195">
    <property type="entry name" value="aa-tRNA-synth_II"/>
</dbReference>
<proteinExistence type="inferred from homology"/>
<dbReference type="InterPro" id="IPR002314">
    <property type="entry name" value="aa-tRNA-synt_IIb"/>
</dbReference>
<accession>A0A1G2FJF5</accession>
<dbReference type="Pfam" id="PF07973">
    <property type="entry name" value="tRNA_SAD"/>
    <property type="match status" value="1"/>
</dbReference>
<dbReference type="FunFam" id="3.30.930.10:FF:000002">
    <property type="entry name" value="Threonine--tRNA ligase"/>
    <property type="match status" value="1"/>
</dbReference>
<evidence type="ECO:0000256" key="2">
    <source>
        <dbReference type="ARBA" id="ARBA00022490"/>
    </source>
</evidence>
<feature type="binding site" evidence="13">
    <location>
        <position position="349"/>
    </location>
    <ligand>
        <name>Zn(2+)</name>
        <dbReference type="ChEBI" id="CHEBI:29105"/>
        <note>catalytic</note>
    </ligand>
</feature>
<dbReference type="GO" id="GO:0000049">
    <property type="term" value="F:tRNA binding"/>
    <property type="evidence" value="ECO:0007669"/>
    <property type="project" value="UniProtKB-KW"/>
</dbReference>
<evidence type="ECO:0000256" key="10">
    <source>
        <dbReference type="ARBA" id="ARBA00022917"/>
    </source>
</evidence>
<comment type="subcellular location">
    <subcellularLocation>
        <location evidence="13">Cytoplasm</location>
    </subcellularLocation>
</comment>
<dbReference type="InterPro" id="IPR033728">
    <property type="entry name" value="ThrRS_core"/>
</dbReference>
<dbReference type="FunFam" id="3.40.50.800:FF:000001">
    <property type="entry name" value="Threonine--tRNA ligase"/>
    <property type="match status" value="1"/>
</dbReference>
<dbReference type="EMBL" id="MHNB01000001">
    <property type="protein sequence ID" value="OGZ37661.1"/>
    <property type="molecule type" value="Genomic_DNA"/>
</dbReference>
<evidence type="ECO:0000256" key="8">
    <source>
        <dbReference type="ARBA" id="ARBA00022840"/>
    </source>
</evidence>
<evidence type="ECO:0000256" key="4">
    <source>
        <dbReference type="ARBA" id="ARBA00022598"/>
    </source>
</evidence>
<dbReference type="InterPro" id="IPR036621">
    <property type="entry name" value="Anticodon-bd_dom_sf"/>
</dbReference>
<keyword evidence="11 13" id="KW-0030">Aminoacyl-tRNA synthetase</keyword>
<evidence type="ECO:0000256" key="13">
    <source>
        <dbReference type="HAMAP-Rule" id="MF_00184"/>
    </source>
</evidence>
<keyword evidence="5 13" id="KW-0479">Metal-binding</keyword>
<evidence type="ECO:0000313" key="16">
    <source>
        <dbReference type="Proteomes" id="UP000177061"/>
    </source>
</evidence>
<dbReference type="PANTHER" id="PTHR11451">
    <property type="entry name" value="THREONINE-TRNA LIGASE"/>
    <property type="match status" value="1"/>
</dbReference>
<keyword evidence="10 13" id="KW-0648">Protein biosynthesis</keyword>
<comment type="cofactor">
    <cofactor evidence="13">
        <name>Zn(2+)</name>
        <dbReference type="ChEBI" id="CHEBI:29105"/>
    </cofactor>
    <text evidence="13">Binds 1 zinc ion per subunit.</text>
</comment>
<dbReference type="GO" id="GO:0005524">
    <property type="term" value="F:ATP binding"/>
    <property type="evidence" value="ECO:0007669"/>
    <property type="project" value="UniProtKB-UniRule"/>
</dbReference>
<evidence type="ECO:0000256" key="11">
    <source>
        <dbReference type="ARBA" id="ARBA00023146"/>
    </source>
</evidence>
<sequence length="610" mass="70799">MPNIETLRHSLAHILAVVVRELFPGTKFGIGPVIENGFYYDFDFSEVKVINSKLQNPNSKQIQNSNVKNSKQKFILNPNDLPKIEKKMREIIKRDITFQKQIISKEQAKKLFKDQTYKLELINELKEKKATIYKSGDFIDLCRGPHVESAKKINPEAFKLTKIAGAYWRGDEKNPMLTRIYGVAFTSKKDLDNYLKNLEEAEKRDHRQLGQKLDLFHLDEEFGAGLPLWHPKGALLRQIIEDYWTSEHLKNGYELLRTPHIARLGLWQKSGHWDFYRENIYSPMDIEKEKYIIKPMNCPGHILVYKTKIRSYRDLPLRWAELGTVYRYERSGVLHGLTRARGFTQDDAHTFCAPEQLGQEIISTLKFGLKMLKIFGFKEYDIYLSTRPQKYVGILKNWEKATEALEYALKKQGLKYQIDPGEGVFYGPKIDIKIKDSLGRAWQCTTIQVDFNLPEKFAITYIDQKGKKQQPIMIHRALLGSLERFVGVLLEHYAGSLPVWLSPVQVQIIPVGSRHNKYAQKVANSFGSPSPKYLGEGLPKLRFEVKNENETVSKKIREGELQKIPYMLVVGDKEEKNKSVRVRDRKKGDLGMMKIDKFIEKIQKEIESKK</sequence>
<protein>
    <recommendedName>
        <fullName evidence="13">Threonine--tRNA ligase</fullName>
        <ecNumber evidence="13">6.1.1.3</ecNumber>
    </recommendedName>
    <alternativeName>
        <fullName evidence="13">Threonyl-tRNA synthetase</fullName>
        <shortName evidence="13">ThrRS</shortName>
    </alternativeName>
</protein>
<dbReference type="SUPFAM" id="SSF55186">
    <property type="entry name" value="ThrRS/AlaRS common domain"/>
    <property type="match status" value="1"/>
</dbReference>
<dbReference type="InterPro" id="IPR045864">
    <property type="entry name" value="aa-tRNA-synth_II/BPL/LPL"/>
</dbReference>
<evidence type="ECO:0000256" key="6">
    <source>
        <dbReference type="ARBA" id="ARBA00022741"/>
    </source>
</evidence>
<organism evidence="15 16">
    <name type="scientific">Candidatus Portnoybacteria bacterium RIFCSPHIGHO2_12_FULL_38_9</name>
    <dbReference type="NCBI Taxonomy" id="1801997"/>
    <lineage>
        <taxon>Bacteria</taxon>
        <taxon>Candidatus Portnoyibacteriota</taxon>
    </lineage>
</organism>
<dbReference type="SUPFAM" id="SSF55681">
    <property type="entry name" value="Class II aaRS and biotin synthetases"/>
    <property type="match status" value="1"/>
</dbReference>
<dbReference type="PROSITE" id="PS50862">
    <property type="entry name" value="AA_TRNA_LIGASE_II"/>
    <property type="match status" value="1"/>
</dbReference>
<keyword evidence="6 13" id="KW-0547">Nucleotide-binding</keyword>
<evidence type="ECO:0000259" key="14">
    <source>
        <dbReference type="PROSITE" id="PS50862"/>
    </source>
</evidence>
<dbReference type="Gene3D" id="3.30.930.10">
    <property type="entry name" value="Bira Bifunctional Protein, Domain 2"/>
    <property type="match status" value="1"/>
</dbReference>
<gene>
    <name evidence="13" type="primary">thrS</name>
    <name evidence="15" type="ORF">A3J64_02855</name>
</gene>
<reference evidence="15 16" key="1">
    <citation type="journal article" date="2016" name="Nat. Commun.">
        <title>Thousands of microbial genomes shed light on interconnected biogeochemical processes in an aquifer system.</title>
        <authorList>
            <person name="Anantharaman K."/>
            <person name="Brown C.T."/>
            <person name="Hug L.A."/>
            <person name="Sharon I."/>
            <person name="Castelle C.J."/>
            <person name="Probst A.J."/>
            <person name="Thomas B.C."/>
            <person name="Singh A."/>
            <person name="Wilkins M.J."/>
            <person name="Karaoz U."/>
            <person name="Brodie E.L."/>
            <person name="Williams K.H."/>
            <person name="Hubbard S.S."/>
            <person name="Banfield J.F."/>
        </authorList>
    </citation>
    <scope>NUCLEOTIDE SEQUENCE [LARGE SCALE GENOMIC DNA]</scope>
</reference>